<evidence type="ECO:0000313" key="2">
    <source>
        <dbReference type="EMBL" id="MFD0685987.1"/>
    </source>
</evidence>
<reference evidence="3" key="1">
    <citation type="journal article" date="2019" name="Int. J. Syst. Evol. Microbiol.">
        <title>The Global Catalogue of Microorganisms (GCM) 10K type strain sequencing project: providing services to taxonomists for standard genome sequencing and annotation.</title>
        <authorList>
            <consortium name="The Broad Institute Genomics Platform"/>
            <consortium name="The Broad Institute Genome Sequencing Center for Infectious Disease"/>
            <person name="Wu L."/>
            <person name="Ma J."/>
        </authorList>
    </citation>
    <scope>NUCLEOTIDE SEQUENCE [LARGE SCALE GENOMIC DNA]</scope>
    <source>
        <strain evidence="3">JCM 9371</strain>
    </source>
</reference>
<name>A0ABW2XMD7_9ACTN</name>
<gene>
    <name evidence="2" type="ORF">ACFQZM_15900</name>
</gene>
<dbReference type="RefSeq" id="WP_242618946.1">
    <property type="nucleotide sequence ID" value="NZ_CAACUY010000007.1"/>
</dbReference>
<protein>
    <submittedName>
        <fullName evidence="2">LLM class flavin-dependent oxidoreductase</fullName>
    </submittedName>
</protein>
<sequence length="164" mass="17074">MASLPHSIPVLLSALSPRMLSIAGRYADGTVLWMAPAKAIDTHIAPRIHAAASAADRPPPRIVAGLPIVVHDDITEARAAVAATSISYTGMPNYQRILDIGGASTPADAAIVGDEASVRAQLRSLVDAGTTDFWAAIVPAGPDPVSSRKRTRELLRDLATTPAP</sequence>
<evidence type="ECO:0000259" key="1">
    <source>
        <dbReference type="Pfam" id="PF00296"/>
    </source>
</evidence>
<dbReference type="Proteomes" id="UP001597063">
    <property type="component" value="Unassembled WGS sequence"/>
</dbReference>
<proteinExistence type="predicted"/>
<keyword evidence="3" id="KW-1185">Reference proteome</keyword>
<accession>A0ABW2XMD7</accession>
<feature type="domain" description="Luciferase-like" evidence="1">
    <location>
        <begin position="5"/>
        <end position="131"/>
    </location>
</feature>
<dbReference type="InterPro" id="IPR011251">
    <property type="entry name" value="Luciferase-like_dom"/>
</dbReference>
<dbReference type="EMBL" id="JBHTGP010000007">
    <property type="protein sequence ID" value="MFD0685987.1"/>
    <property type="molecule type" value="Genomic_DNA"/>
</dbReference>
<organism evidence="2 3">
    <name type="scientific">Actinomadura fibrosa</name>
    <dbReference type="NCBI Taxonomy" id="111802"/>
    <lineage>
        <taxon>Bacteria</taxon>
        <taxon>Bacillati</taxon>
        <taxon>Actinomycetota</taxon>
        <taxon>Actinomycetes</taxon>
        <taxon>Streptosporangiales</taxon>
        <taxon>Thermomonosporaceae</taxon>
        <taxon>Actinomadura</taxon>
    </lineage>
</organism>
<dbReference type="Pfam" id="PF00296">
    <property type="entry name" value="Bac_luciferase"/>
    <property type="match status" value="1"/>
</dbReference>
<dbReference type="InterPro" id="IPR036661">
    <property type="entry name" value="Luciferase-like_sf"/>
</dbReference>
<evidence type="ECO:0000313" key="3">
    <source>
        <dbReference type="Proteomes" id="UP001597063"/>
    </source>
</evidence>
<dbReference type="SUPFAM" id="SSF51679">
    <property type="entry name" value="Bacterial luciferase-like"/>
    <property type="match status" value="1"/>
</dbReference>
<comment type="caution">
    <text evidence="2">The sequence shown here is derived from an EMBL/GenBank/DDBJ whole genome shotgun (WGS) entry which is preliminary data.</text>
</comment>
<dbReference type="Gene3D" id="3.20.20.30">
    <property type="entry name" value="Luciferase-like domain"/>
    <property type="match status" value="1"/>
</dbReference>